<dbReference type="Pfam" id="PF04542">
    <property type="entry name" value="Sigma70_r2"/>
    <property type="match status" value="1"/>
</dbReference>
<evidence type="ECO:0000313" key="7">
    <source>
        <dbReference type="Proteomes" id="UP001589810"/>
    </source>
</evidence>
<sequence length="192" mass="21285">MTALPARPATEADEATDAAVFERSWADADAFAVIFDRHAVAVYRFLARRVGGQLADDLTGQTMLVAFDQRRRFDLSQPSALPWLYGIATNLLHRHTRTEVRQHRALAKSTAETALQSHDELVTDRVAAAAQPLGSALAKLPAAERDIVLLVAWEGLSYEEIALALDIPIGTVRSRLHRARTKLRRALPKEDR</sequence>
<dbReference type="Pfam" id="PF08281">
    <property type="entry name" value="Sigma70_r4_2"/>
    <property type="match status" value="1"/>
</dbReference>
<evidence type="ECO:0000313" key="6">
    <source>
        <dbReference type="EMBL" id="MFC0544746.1"/>
    </source>
</evidence>
<evidence type="ECO:0000256" key="3">
    <source>
        <dbReference type="ARBA" id="ARBA00023082"/>
    </source>
</evidence>
<dbReference type="PANTHER" id="PTHR43133:SF25">
    <property type="entry name" value="RNA POLYMERASE SIGMA FACTOR RFAY-RELATED"/>
    <property type="match status" value="1"/>
</dbReference>
<keyword evidence="4" id="KW-0804">Transcription</keyword>
<dbReference type="SUPFAM" id="SSF88659">
    <property type="entry name" value="Sigma3 and sigma4 domains of RNA polymerase sigma factors"/>
    <property type="match status" value="1"/>
</dbReference>
<evidence type="ECO:0000256" key="4">
    <source>
        <dbReference type="ARBA" id="ARBA00023163"/>
    </source>
</evidence>
<dbReference type="SUPFAM" id="SSF88946">
    <property type="entry name" value="Sigma2 domain of RNA polymerase sigma factors"/>
    <property type="match status" value="1"/>
</dbReference>
<dbReference type="InterPro" id="IPR039425">
    <property type="entry name" value="RNA_pol_sigma-70-like"/>
</dbReference>
<dbReference type="InterPro" id="IPR036388">
    <property type="entry name" value="WH-like_DNA-bd_sf"/>
</dbReference>
<dbReference type="CDD" id="cd06171">
    <property type="entry name" value="Sigma70_r4"/>
    <property type="match status" value="1"/>
</dbReference>
<dbReference type="InterPro" id="IPR000792">
    <property type="entry name" value="Tscrpt_reg_LuxR_C"/>
</dbReference>
<feature type="domain" description="HTH luxR-type" evidence="5">
    <location>
        <begin position="155"/>
        <end position="182"/>
    </location>
</feature>
<comment type="similarity">
    <text evidence="1">Belongs to the sigma-70 factor family. ECF subfamily.</text>
</comment>
<dbReference type="InterPro" id="IPR013325">
    <property type="entry name" value="RNA_pol_sigma_r2"/>
</dbReference>
<name>A0ABV6MWP9_9PSEU</name>
<dbReference type="InterPro" id="IPR007627">
    <property type="entry name" value="RNA_pol_sigma70_r2"/>
</dbReference>
<gene>
    <name evidence="6" type="ORF">ACFFH7_24790</name>
</gene>
<keyword evidence="3" id="KW-0731">Sigma factor</keyword>
<accession>A0ABV6MWP9</accession>
<organism evidence="6 7">
    <name type="scientific">Kutzneria chonburiensis</name>
    <dbReference type="NCBI Taxonomy" id="1483604"/>
    <lineage>
        <taxon>Bacteria</taxon>
        <taxon>Bacillati</taxon>
        <taxon>Actinomycetota</taxon>
        <taxon>Actinomycetes</taxon>
        <taxon>Pseudonocardiales</taxon>
        <taxon>Pseudonocardiaceae</taxon>
        <taxon>Kutzneria</taxon>
    </lineage>
</organism>
<dbReference type="RefSeq" id="WP_273936195.1">
    <property type="nucleotide sequence ID" value="NZ_CP097263.1"/>
</dbReference>
<protein>
    <submittedName>
        <fullName evidence="6">RNA polymerase sigma factor</fullName>
    </submittedName>
</protein>
<comment type="caution">
    <text evidence="6">The sequence shown here is derived from an EMBL/GenBank/DDBJ whole genome shotgun (WGS) entry which is preliminary data.</text>
</comment>
<dbReference type="Gene3D" id="1.10.1740.10">
    <property type="match status" value="1"/>
</dbReference>
<evidence type="ECO:0000256" key="1">
    <source>
        <dbReference type="ARBA" id="ARBA00010641"/>
    </source>
</evidence>
<dbReference type="Proteomes" id="UP001589810">
    <property type="component" value="Unassembled WGS sequence"/>
</dbReference>
<evidence type="ECO:0000259" key="5">
    <source>
        <dbReference type="PROSITE" id="PS00622"/>
    </source>
</evidence>
<dbReference type="InterPro" id="IPR014284">
    <property type="entry name" value="RNA_pol_sigma-70_dom"/>
</dbReference>
<dbReference type="PANTHER" id="PTHR43133">
    <property type="entry name" value="RNA POLYMERASE ECF-TYPE SIGMA FACTO"/>
    <property type="match status" value="1"/>
</dbReference>
<dbReference type="NCBIfam" id="TIGR02937">
    <property type="entry name" value="sigma70-ECF"/>
    <property type="match status" value="1"/>
</dbReference>
<keyword evidence="7" id="KW-1185">Reference proteome</keyword>
<reference evidence="6 7" key="1">
    <citation type="submission" date="2024-09" db="EMBL/GenBank/DDBJ databases">
        <authorList>
            <person name="Sun Q."/>
            <person name="Mori K."/>
        </authorList>
    </citation>
    <scope>NUCLEOTIDE SEQUENCE [LARGE SCALE GENOMIC DNA]</scope>
    <source>
        <strain evidence="6 7">TBRC 1432</strain>
    </source>
</reference>
<dbReference type="EMBL" id="JBHLUD010000007">
    <property type="protein sequence ID" value="MFC0544746.1"/>
    <property type="molecule type" value="Genomic_DNA"/>
</dbReference>
<dbReference type="InterPro" id="IPR013324">
    <property type="entry name" value="RNA_pol_sigma_r3/r4-like"/>
</dbReference>
<evidence type="ECO:0000256" key="2">
    <source>
        <dbReference type="ARBA" id="ARBA00023015"/>
    </source>
</evidence>
<proteinExistence type="inferred from homology"/>
<keyword evidence="2" id="KW-0805">Transcription regulation</keyword>
<dbReference type="PROSITE" id="PS00622">
    <property type="entry name" value="HTH_LUXR_1"/>
    <property type="match status" value="1"/>
</dbReference>
<dbReference type="Gene3D" id="1.10.10.10">
    <property type="entry name" value="Winged helix-like DNA-binding domain superfamily/Winged helix DNA-binding domain"/>
    <property type="match status" value="1"/>
</dbReference>
<dbReference type="InterPro" id="IPR013249">
    <property type="entry name" value="RNA_pol_sigma70_r4_t2"/>
</dbReference>